<feature type="transmembrane region" description="Helical" evidence="7">
    <location>
        <begin position="147"/>
        <end position="168"/>
    </location>
</feature>
<dbReference type="CDD" id="cd06173">
    <property type="entry name" value="MFS_MefA_like"/>
    <property type="match status" value="1"/>
</dbReference>
<dbReference type="PROSITE" id="PS50850">
    <property type="entry name" value="MFS"/>
    <property type="match status" value="1"/>
</dbReference>
<feature type="domain" description="Major facilitator superfamily (MFS) profile" evidence="8">
    <location>
        <begin position="1"/>
        <end position="403"/>
    </location>
</feature>
<keyword evidence="6 7" id="KW-0472">Membrane</keyword>
<name>A0A0R2JIL5_9LACO</name>
<dbReference type="Pfam" id="PF07690">
    <property type="entry name" value="MFS_1"/>
    <property type="match status" value="1"/>
</dbReference>
<dbReference type="InterPro" id="IPR020846">
    <property type="entry name" value="MFS_dom"/>
</dbReference>
<feature type="transmembrane region" description="Helical" evidence="7">
    <location>
        <begin position="297"/>
        <end position="325"/>
    </location>
</feature>
<dbReference type="InterPro" id="IPR001958">
    <property type="entry name" value="Tet-R_TetA/multi-R_MdtG-like"/>
</dbReference>
<evidence type="ECO:0000256" key="7">
    <source>
        <dbReference type="SAM" id="Phobius"/>
    </source>
</evidence>
<dbReference type="STRING" id="1620.IV67_GL000642"/>
<feature type="transmembrane region" description="Helical" evidence="7">
    <location>
        <begin position="264"/>
        <end position="285"/>
    </location>
</feature>
<evidence type="ECO:0000256" key="1">
    <source>
        <dbReference type="ARBA" id="ARBA00004651"/>
    </source>
</evidence>
<organism evidence="9 10">
    <name type="scientific">Weissella minor</name>
    <dbReference type="NCBI Taxonomy" id="1620"/>
    <lineage>
        <taxon>Bacteria</taxon>
        <taxon>Bacillati</taxon>
        <taxon>Bacillota</taxon>
        <taxon>Bacilli</taxon>
        <taxon>Lactobacillales</taxon>
        <taxon>Lactobacillaceae</taxon>
        <taxon>Weissella</taxon>
    </lineage>
</organism>
<proteinExistence type="predicted"/>
<comment type="subcellular location">
    <subcellularLocation>
        <location evidence="1">Cell membrane</location>
        <topology evidence="1">Multi-pass membrane protein</topology>
    </subcellularLocation>
</comment>
<protein>
    <submittedName>
        <fullName evidence="9">Major facilitator superfamily permease</fullName>
    </submittedName>
</protein>
<dbReference type="InterPro" id="IPR011701">
    <property type="entry name" value="MFS"/>
</dbReference>
<gene>
    <name evidence="9" type="ORF">IV67_GL000642</name>
</gene>
<feature type="transmembrane region" description="Helical" evidence="7">
    <location>
        <begin position="81"/>
        <end position="101"/>
    </location>
</feature>
<dbReference type="Proteomes" id="UP000051673">
    <property type="component" value="Unassembled WGS sequence"/>
</dbReference>
<accession>A0A0R2JIL5</accession>
<keyword evidence="5 7" id="KW-1133">Transmembrane helix</keyword>
<dbReference type="Gene3D" id="1.20.1250.20">
    <property type="entry name" value="MFS general substrate transporter like domains"/>
    <property type="match status" value="1"/>
</dbReference>
<dbReference type="InterPro" id="IPR036259">
    <property type="entry name" value="MFS_trans_sf"/>
</dbReference>
<sequence>MDAAQEQKRQERLAKFSLPLLTSNFASVFGEGVYRFGLNWFLVSTYGNAELLGWLTGFGFIVYLLNDMYVGAVLDRFNRKWVLVLSDLFGAIGMIALSLMINPDSPQTWILFAITAVMYIDISYAYPSGRAILPDVIKKSSLARFNAYVSAAFSAGQALGPLIGGILLRMDWINLRSFMFLYGMLLLVTAGINLIIKTHPQPIVETSESFVESLKNGFKYVYRMPKLFESMLVTVWANFCFEAFIISMPFLVQKTYNGSAQEYSLALTAAAVSGIAAGFILARYTKFNNLDTLYTDFFVLGLAFVLAAFINIMWALILVIILNGFVRSAFVIKVNTVRQEESSSEYLGRVFGLSFFATDLFVPIVSITFGYGVSKMGVWSLLVIGMMMIVGMILIKLYMRRRYQAAQI</sequence>
<dbReference type="EMBL" id="JQCD01000024">
    <property type="protein sequence ID" value="KRN77122.1"/>
    <property type="molecule type" value="Genomic_DNA"/>
</dbReference>
<feature type="transmembrane region" description="Helical" evidence="7">
    <location>
        <begin position="377"/>
        <end position="399"/>
    </location>
</feature>
<dbReference type="GO" id="GO:0022857">
    <property type="term" value="F:transmembrane transporter activity"/>
    <property type="evidence" value="ECO:0007669"/>
    <property type="project" value="InterPro"/>
</dbReference>
<comment type="caution">
    <text evidence="9">The sequence shown here is derived from an EMBL/GenBank/DDBJ whole genome shotgun (WGS) entry which is preliminary data.</text>
</comment>
<keyword evidence="3" id="KW-1003">Cell membrane</keyword>
<evidence type="ECO:0000256" key="6">
    <source>
        <dbReference type="ARBA" id="ARBA00023136"/>
    </source>
</evidence>
<evidence type="ECO:0000256" key="3">
    <source>
        <dbReference type="ARBA" id="ARBA00022475"/>
    </source>
</evidence>
<evidence type="ECO:0000313" key="10">
    <source>
        <dbReference type="Proteomes" id="UP000051673"/>
    </source>
</evidence>
<dbReference type="OrthoDB" id="9763297at2"/>
<keyword evidence="4 7" id="KW-0812">Transmembrane</keyword>
<evidence type="ECO:0000256" key="2">
    <source>
        <dbReference type="ARBA" id="ARBA00022448"/>
    </source>
</evidence>
<evidence type="ECO:0000313" key="9">
    <source>
        <dbReference type="EMBL" id="KRN77122.1"/>
    </source>
</evidence>
<reference evidence="9 10" key="1">
    <citation type="journal article" date="2015" name="Genome Announc.">
        <title>Expanding the biotechnology potential of lactobacilli through comparative genomics of 213 strains and associated genera.</title>
        <authorList>
            <person name="Sun Z."/>
            <person name="Harris H.M."/>
            <person name="McCann A."/>
            <person name="Guo C."/>
            <person name="Argimon S."/>
            <person name="Zhang W."/>
            <person name="Yang X."/>
            <person name="Jeffery I.B."/>
            <person name="Cooney J.C."/>
            <person name="Kagawa T.F."/>
            <person name="Liu W."/>
            <person name="Song Y."/>
            <person name="Salvetti E."/>
            <person name="Wrobel A."/>
            <person name="Rasinkangas P."/>
            <person name="Parkhill J."/>
            <person name="Rea M.C."/>
            <person name="O'Sullivan O."/>
            <person name="Ritari J."/>
            <person name="Douillard F.P."/>
            <person name="Paul Ross R."/>
            <person name="Yang R."/>
            <person name="Briner A.E."/>
            <person name="Felis G.E."/>
            <person name="de Vos W.M."/>
            <person name="Barrangou R."/>
            <person name="Klaenhammer T.R."/>
            <person name="Caufield P.W."/>
            <person name="Cui Y."/>
            <person name="Zhang H."/>
            <person name="O'Toole P.W."/>
        </authorList>
    </citation>
    <scope>NUCLEOTIDE SEQUENCE [LARGE SCALE GENOMIC DNA]</scope>
    <source>
        <strain evidence="9 10">DSM 20014</strain>
    </source>
</reference>
<dbReference type="AlphaFoldDB" id="A0A0R2JIL5"/>
<feature type="transmembrane region" description="Helical" evidence="7">
    <location>
        <begin position="51"/>
        <end position="69"/>
    </location>
</feature>
<feature type="transmembrane region" description="Helical" evidence="7">
    <location>
        <begin position="180"/>
        <end position="196"/>
    </location>
</feature>
<evidence type="ECO:0000256" key="5">
    <source>
        <dbReference type="ARBA" id="ARBA00022989"/>
    </source>
</evidence>
<feature type="transmembrane region" description="Helical" evidence="7">
    <location>
        <begin position="108"/>
        <end position="127"/>
    </location>
</feature>
<dbReference type="SUPFAM" id="SSF103473">
    <property type="entry name" value="MFS general substrate transporter"/>
    <property type="match status" value="1"/>
</dbReference>
<evidence type="ECO:0000256" key="4">
    <source>
        <dbReference type="ARBA" id="ARBA00022692"/>
    </source>
</evidence>
<keyword evidence="2" id="KW-0813">Transport</keyword>
<dbReference type="PANTHER" id="PTHR23513">
    <property type="entry name" value="INTEGRAL MEMBRANE EFFLUX PROTEIN-RELATED"/>
    <property type="match status" value="1"/>
</dbReference>
<dbReference type="PATRIC" id="fig|1620.3.peg.650"/>
<feature type="transmembrane region" description="Helical" evidence="7">
    <location>
        <begin position="346"/>
        <end position="371"/>
    </location>
</feature>
<keyword evidence="10" id="KW-1185">Reference proteome</keyword>
<dbReference type="PANTHER" id="PTHR23513:SF6">
    <property type="entry name" value="MAJOR FACILITATOR SUPERFAMILY ASSOCIATED DOMAIN-CONTAINING PROTEIN"/>
    <property type="match status" value="1"/>
</dbReference>
<dbReference type="PRINTS" id="PR01035">
    <property type="entry name" value="TCRTETA"/>
</dbReference>
<dbReference type="GO" id="GO:0005886">
    <property type="term" value="C:plasma membrane"/>
    <property type="evidence" value="ECO:0007669"/>
    <property type="project" value="UniProtKB-SubCell"/>
</dbReference>
<evidence type="ECO:0000259" key="8">
    <source>
        <dbReference type="PROSITE" id="PS50850"/>
    </source>
</evidence>
<dbReference type="RefSeq" id="WP_057788095.1">
    <property type="nucleotide sequence ID" value="NZ_CBDALJ010000025.1"/>
</dbReference>